<dbReference type="SUPFAM" id="SSF55729">
    <property type="entry name" value="Acyl-CoA N-acyltransferases (Nat)"/>
    <property type="match status" value="1"/>
</dbReference>
<keyword evidence="2" id="KW-0012">Acyltransferase</keyword>
<dbReference type="CDD" id="cd04301">
    <property type="entry name" value="NAT_SF"/>
    <property type="match status" value="1"/>
</dbReference>
<feature type="domain" description="N-acetyltransferase" evidence="4">
    <location>
        <begin position="57"/>
        <end position="210"/>
    </location>
</feature>
<dbReference type="InterPro" id="IPR000182">
    <property type="entry name" value="GNAT_dom"/>
</dbReference>
<dbReference type="PANTHER" id="PTHR43877:SF1">
    <property type="entry name" value="ACETYLTRANSFERASE"/>
    <property type="match status" value="1"/>
</dbReference>
<reference evidence="5 6" key="1">
    <citation type="submission" date="2019-10" db="EMBL/GenBank/DDBJ databases">
        <title>Whole genome shotgun sequence of Acrocarpospora macrocephala NBRC 16266.</title>
        <authorList>
            <person name="Ichikawa N."/>
            <person name="Kimura A."/>
            <person name="Kitahashi Y."/>
            <person name="Komaki H."/>
            <person name="Oguchi A."/>
        </authorList>
    </citation>
    <scope>NUCLEOTIDE SEQUENCE [LARGE SCALE GENOMIC DNA]</scope>
    <source>
        <strain evidence="5 6">NBRC 16266</strain>
    </source>
</reference>
<protein>
    <recommendedName>
        <fullName evidence="4">N-acetyltransferase domain-containing protein</fullName>
    </recommendedName>
</protein>
<dbReference type="Pfam" id="PF00583">
    <property type="entry name" value="Acetyltransf_1"/>
    <property type="match status" value="1"/>
</dbReference>
<evidence type="ECO:0000256" key="2">
    <source>
        <dbReference type="ARBA" id="ARBA00023315"/>
    </source>
</evidence>
<dbReference type="Gene3D" id="3.40.630.30">
    <property type="match status" value="1"/>
</dbReference>
<evidence type="ECO:0000256" key="1">
    <source>
        <dbReference type="ARBA" id="ARBA00022679"/>
    </source>
</evidence>
<proteinExistence type="predicted"/>
<accession>A0A5M3WZK8</accession>
<dbReference type="Proteomes" id="UP000331127">
    <property type="component" value="Unassembled WGS sequence"/>
</dbReference>
<evidence type="ECO:0000313" key="6">
    <source>
        <dbReference type="Proteomes" id="UP000331127"/>
    </source>
</evidence>
<name>A0A5M3WZK8_9ACTN</name>
<feature type="compositionally biased region" description="Basic and acidic residues" evidence="3">
    <location>
        <begin position="1"/>
        <end position="15"/>
    </location>
</feature>
<keyword evidence="1" id="KW-0808">Transferase</keyword>
<dbReference type="PANTHER" id="PTHR43877">
    <property type="entry name" value="AMINOALKYLPHOSPHONATE N-ACETYLTRANSFERASE-RELATED-RELATED"/>
    <property type="match status" value="1"/>
</dbReference>
<sequence length="216" mass="23394">MSAPVRREPPIERIDAAAGDASCPPSAVTGNVHRVVRSRDAIGRDARILHKLGYMTIIIRPAAETDLSALLALYGELNPDDAPLPTKSTRDIWAAIRLQQGRTVLVAALNGVLAGTADCVVLPNLTRGGRSILVVENVVVASAHRRRGVGRQLMDAAVRLAESAGCYKIQLLAADGHEAHTFYRACGFRPLAQGFRRYLDHDRIAPEPGERSRSQH</sequence>
<comment type="caution">
    <text evidence="5">The sequence shown here is derived from an EMBL/GenBank/DDBJ whole genome shotgun (WGS) entry which is preliminary data.</text>
</comment>
<evidence type="ECO:0000313" key="5">
    <source>
        <dbReference type="EMBL" id="GES14230.1"/>
    </source>
</evidence>
<dbReference type="PROSITE" id="PS51186">
    <property type="entry name" value="GNAT"/>
    <property type="match status" value="1"/>
</dbReference>
<dbReference type="GO" id="GO:0016747">
    <property type="term" value="F:acyltransferase activity, transferring groups other than amino-acyl groups"/>
    <property type="evidence" value="ECO:0007669"/>
    <property type="project" value="InterPro"/>
</dbReference>
<evidence type="ECO:0000259" key="4">
    <source>
        <dbReference type="PROSITE" id="PS51186"/>
    </source>
</evidence>
<organism evidence="5 6">
    <name type="scientific">Acrocarpospora macrocephala</name>
    <dbReference type="NCBI Taxonomy" id="150177"/>
    <lineage>
        <taxon>Bacteria</taxon>
        <taxon>Bacillati</taxon>
        <taxon>Actinomycetota</taxon>
        <taxon>Actinomycetes</taxon>
        <taxon>Streptosporangiales</taxon>
        <taxon>Streptosporangiaceae</taxon>
        <taxon>Acrocarpospora</taxon>
    </lineage>
</organism>
<keyword evidence="6" id="KW-1185">Reference proteome</keyword>
<gene>
    <name evidence="5" type="ORF">Amac_078270</name>
</gene>
<dbReference type="EMBL" id="BLAE01000056">
    <property type="protein sequence ID" value="GES14230.1"/>
    <property type="molecule type" value="Genomic_DNA"/>
</dbReference>
<dbReference type="AlphaFoldDB" id="A0A5M3WZK8"/>
<feature type="region of interest" description="Disordered" evidence="3">
    <location>
        <begin position="1"/>
        <end position="22"/>
    </location>
</feature>
<evidence type="ECO:0000256" key="3">
    <source>
        <dbReference type="SAM" id="MobiDB-lite"/>
    </source>
</evidence>
<dbReference type="InterPro" id="IPR016181">
    <property type="entry name" value="Acyl_CoA_acyltransferase"/>
</dbReference>
<dbReference type="InterPro" id="IPR050832">
    <property type="entry name" value="Bact_Acetyltransf"/>
</dbReference>